<feature type="domain" description="Solute-binding protein family 5" evidence="2">
    <location>
        <begin position="95"/>
        <end position="471"/>
    </location>
</feature>
<dbReference type="CDD" id="cd08509">
    <property type="entry name" value="PBP2_TmCBP_oligosaccharides_like"/>
    <property type="match status" value="1"/>
</dbReference>
<dbReference type="InterPro" id="IPR039424">
    <property type="entry name" value="SBP_5"/>
</dbReference>
<evidence type="ECO:0000259" key="2">
    <source>
        <dbReference type="Pfam" id="PF00496"/>
    </source>
</evidence>
<dbReference type="EMBL" id="BONE01000004">
    <property type="protein sequence ID" value="GIF71366.1"/>
    <property type="molecule type" value="Genomic_DNA"/>
</dbReference>
<proteinExistence type="predicted"/>
<gene>
    <name evidence="3" type="ORF">Asi02nite_08840</name>
</gene>
<comment type="caution">
    <text evidence="3">The sequence shown here is derived from an EMBL/GenBank/DDBJ whole genome shotgun (WGS) entry which is preliminary data.</text>
</comment>
<accession>A0ABQ4CJD3</accession>
<organism evidence="3 4">
    <name type="scientific">Asanoa siamensis</name>
    <dbReference type="NCBI Taxonomy" id="926357"/>
    <lineage>
        <taxon>Bacteria</taxon>
        <taxon>Bacillati</taxon>
        <taxon>Actinomycetota</taxon>
        <taxon>Actinomycetes</taxon>
        <taxon>Micromonosporales</taxon>
        <taxon>Micromonosporaceae</taxon>
        <taxon>Asanoa</taxon>
    </lineage>
</organism>
<dbReference type="PANTHER" id="PTHR30290:SF82">
    <property type="entry name" value="ABC-TYPE DIPEPTIDE_OLIGOPEPTIDE TRANSPORT SYSTEM, PERIPLASMIC COMPONENT"/>
    <property type="match status" value="1"/>
</dbReference>
<sequence length="581" mass="64011">MHRRSRWLVAGVLALTLGVAGCTGGDDGAATSGAGGLPGPAGGGGGAYPRNETLYTSGTQWGPPNSWNPIIPGYAMGTVGLAYETLFLFDPEKTEITPWLAEKGEWADKTYTLTLREGITWGDGKPLTADDVKYTAELGKIKAVPYSNLWTWLSAVDVVDPRTVKFTFSDPRIQEWENWLYENAIVPKHIWESRSEADITTTANDKPVGTGPYEYLTHDQDRMVWKKKADWWATKALNLDVKPNYIVDIVNSSNEVALGLLLQGNMDLSNNFLPGIANLVKGNFNIKTYYPDPPYMLSANTAMLIPNTTKAPMNDVAFRRALASSIDTKKIVEGVYGNIVRAANPTGLLPVWDQFVDQSVVSQNGFAFDTAKAKKALADAGYKDTNRDGFVEGKDGKAVKLSLIVPAGWTDWMEAARVISAGAQAAGINVVPEFPDAGALDDARTAGTFDLLINNWAGLSNTPWHYFNYVFQLPIQAQQFSANFARYESKPAWELVQKLARTPQDAPEFKATMAELERIHLTELPMIPLWYNGLWSQYNTTHWTNWPSSAADTPKDLPTTWNNLWEMGSIKMLTQLKPAAG</sequence>
<dbReference type="Pfam" id="PF00496">
    <property type="entry name" value="SBP_bac_5"/>
    <property type="match status" value="1"/>
</dbReference>
<feature type="chain" id="PRO_5047321635" evidence="1">
    <location>
        <begin position="26"/>
        <end position="581"/>
    </location>
</feature>
<evidence type="ECO:0000313" key="3">
    <source>
        <dbReference type="EMBL" id="GIF71366.1"/>
    </source>
</evidence>
<dbReference type="PANTHER" id="PTHR30290">
    <property type="entry name" value="PERIPLASMIC BINDING COMPONENT OF ABC TRANSPORTER"/>
    <property type="match status" value="1"/>
</dbReference>
<dbReference type="Proteomes" id="UP000604117">
    <property type="component" value="Unassembled WGS sequence"/>
</dbReference>
<evidence type="ECO:0000256" key="1">
    <source>
        <dbReference type="SAM" id="SignalP"/>
    </source>
</evidence>
<dbReference type="Gene3D" id="3.90.76.10">
    <property type="entry name" value="Dipeptide-binding Protein, Domain 1"/>
    <property type="match status" value="1"/>
</dbReference>
<keyword evidence="1" id="KW-0732">Signal</keyword>
<name>A0ABQ4CJD3_9ACTN</name>
<reference evidence="3 4" key="1">
    <citation type="submission" date="2021-01" db="EMBL/GenBank/DDBJ databases">
        <title>Whole genome shotgun sequence of Asanoa siamensis NBRC 107932.</title>
        <authorList>
            <person name="Komaki H."/>
            <person name="Tamura T."/>
        </authorList>
    </citation>
    <scope>NUCLEOTIDE SEQUENCE [LARGE SCALE GENOMIC DNA]</scope>
    <source>
        <strain evidence="3 4">NBRC 107932</strain>
    </source>
</reference>
<dbReference type="SUPFAM" id="SSF53850">
    <property type="entry name" value="Periplasmic binding protein-like II"/>
    <property type="match status" value="1"/>
</dbReference>
<keyword evidence="4" id="KW-1185">Reference proteome</keyword>
<dbReference type="Gene3D" id="3.10.105.10">
    <property type="entry name" value="Dipeptide-binding Protein, Domain 3"/>
    <property type="match status" value="1"/>
</dbReference>
<dbReference type="PROSITE" id="PS51257">
    <property type="entry name" value="PROKAR_LIPOPROTEIN"/>
    <property type="match status" value="1"/>
</dbReference>
<dbReference type="Gene3D" id="3.40.190.10">
    <property type="entry name" value="Periplasmic binding protein-like II"/>
    <property type="match status" value="1"/>
</dbReference>
<evidence type="ECO:0000313" key="4">
    <source>
        <dbReference type="Proteomes" id="UP000604117"/>
    </source>
</evidence>
<protein>
    <submittedName>
        <fullName evidence="3">ABC transporter substrate-binding protein</fullName>
    </submittedName>
</protein>
<dbReference type="RefSeq" id="WP_203710841.1">
    <property type="nucleotide sequence ID" value="NZ_BONE01000004.1"/>
</dbReference>
<feature type="signal peptide" evidence="1">
    <location>
        <begin position="1"/>
        <end position="25"/>
    </location>
</feature>
<dbReference type="InterPro" id="IPR000914">
    <property type="entry name" value="SBP_5_dom"/>
</dbReference>